<dbReference type="PATRIC" id="fig|926550.5.peg.3026"/>
<dbReference type="InterPro" id="IPR011047">
    <property type="entry name" value="Quinoprotein_ADH-like_sf"/>
</dbReference>
<dbReference type="InterPro" id="IPR015943">
    <property type="entry name" value="WD40/YVTN_repeat-like_dom_sf"/>
</dbReference>
<organism evidence="3 4">
    <name type="scientific">Caldilinea aerophila (strain DSM 14535 / JCM 11387 / NBRC 104270 / STL-6-O1)</name>
    <dbReference type="NCBI Taxonomy" id="926550"/>
    <lineage>
        <taxon>Bacteria</taxon>
        <taxon>Bacillati</taxon>
        <taxon>Chloroflexota</taxon>
        <taxon>Caldilineae</taxon>
        <taxon>Caldilineales</taxon>
        <taxon>Caldilineaceae</taxon>
        <taxon>Caldilinea</taxon>
    </lineage>
</organism>
<protein>
    <recommendedName>
        <fullName evidence="2">Pyrrolo-quinoline quinone repeat domain-containing protein</fullName>
    </recommendedName>
</protein>
<dbReference type="Proteomes" id="UP000007880">
    <property type="component" value="Chromosome"/>
</dbReference>
<dbReference type="OrthoDB" id="138237at2"/>
<gene>
    <name evidence="3" type="ordered locus">CLDAP_27870</name>
</gene>
<dbReference type="InterPro" id="IPR002372">
    <property type="entry name" value="PQQ_rpt_dom"/>
</dbReference>
<feature type="region of interest" description="Disordered" evidence="1">
    <location>
        <begin position="53"/>
        <end position="120"/>
    </location>
</feature>
<evidence type="ECO:0000256" key="1">
    <source>
        <dbReference type="SAM" id="MobiDB-lite"/>
    </source>
</evidence>
<dbReference type="eggNOG" id="COG1520">
    <property type="taxonomic scope" value="Bacteria"/>
</dbReference>
<dbReference type="PANTHER" id="PTHR34512">
    <property type="entry name" value="CELL SURFACE PROTEIN"/>
    <property type="match status" value="1"/>
</dbReference>
<dbReference type="AlphaFoldDB" id="I0I6D9"/>
<keyword evidence="4" id="KW-1185">Reference proteome</keyword>
<evidence type="ECO:0000259" key="2">
    <source>
        <dbReference type="Pfam" id="PF13360"/>
    </source>
</evidence>
<proteinExistence type="predicted"/>
<evidence type="ECO:0000313" key="3">
    <source>
        <dbReference type="EMBL" id="BAM00827.1"/>
    </source>
</evidence>
<dbReference type="EMBL" id="AP012337">
    <property type="protein sequence ID" value="BAM00827.1"/>
    <property type="molecule type" value="Genomic_DNA"/>
</dbReference>
<feature type="compositionally biased region" description="Low complexity" evidence="1">
    <location>
        <begin position="81"/>
        <end position="94"/>
    </location>
</feature>
<dbReference type="InterPro" id="IPR018391">
    <property type="entry name" value="PQQ_b-propeller_rpt"/>
</dbReference>
<dbReference type="eggNOG" id="COG4085">
    <property type="taxonomic scope" value="Bacteria"/>
</dbReference>
<evidence type="ECO:0000313" key="4">
    <source>
        <dbReference type="Proteomes" id="UP000007880"/>
    </source>
</evidence>
<accession>I0I6D9</accession>
<dbReference type="PANTHER" id="PTHR34512:SF30">
    <property type="entry name" value="OUTER MEMBRANE PROTEIN ASSEMBLY FACTOR BAMB"/>
    <property type="match status" value="1"/>
</dbReference>
<sequence>MYRLHIGITIFALIVTVGIAAGYPSPALYGQEAPGETIPGSLYLPFISANFPTPTPTNTATQTPTLTPTATNTPTQPPSPTASATPTPSATPTQGTPPPVGPSEWTQHAHDAQRTSYNPVSVPTPWRWKWAWNGPNATGGISTGKFGLPRNSQPVTGGGRVYIAAGSRGVYALDNANGTVLWNRNPGGNINSTPAYDGDTAALFVVSSNGTLYKLDASNGNTIDSFAGAGSSNLPLPPAIAGDRVFFSMGNFVYAIDKRSMQQVWRYDAGSPVDTPPAYSATRDLVVVASRDLYVHAIRNSDGGRVWRNKTTVLEPGNPGSSPGNDFAEVSRGWPVIAEQSGLVLIKLRLDWQTMWTWSPWPGSNNAMRANLLNRPDEQALLALNLDNGSTAFIPNVGHGGFGDGDYMPMGPMPVVRRFENGDEVAYVVMRGTPCLVGGLCDGRADSRLGELVLDSNTVPGFQAGDVRFMESTFFPTDEQANLSMAGNDLLGGHWMFGLAHRILDRSPSRGASGTNPITTANLPHIITSASNCGFSTSHYCPDGLTQDGDPRTIPAGFYIYYNQGQVYDRYWSEYASWVVSNDTLYFVSTDGAVVALEHGEPTGVAMQPPPEQAAAAQWSLVHEGIIDYTAARNYAGRTVTVEGVLHDVFNNGKAVYLTFKTPHQGAFLVRILKAHWGNFALSAERIYAPGQRVQVTGLIEWYQGDPVIYVSHPSQIRIVGAEEG</sequence>
<dbReference type="KEGG" id="cap:CLDAP_27870"/>
<feature type="domain" description="Pyrrolo-quinoline quinone repeat" evidence="2">
    <location>
        <begin position="238"/>
        <end position="340"/>
    </location>
</feature>
<dbReference type="STRING" id="926550.CLDAP_27870"/>
<dbReference type="HOGENOM" id="CLU_393744_0_0_0"/>
<feature type="compositionally biased region" description="Low complexity" evidence="1">
    <location>
        <begin position="56"/>
        <end position="74"/>
    </location>
</feature>
<name>I0I6D9_CALAS</name>
<dbReference type="SUPFAM" id="SSF50998">
    <property type="entry name" value="Quinoprotein alcohol dehydrogenase-like"/>
    <property type="match status" value="1"/>
</dbReference>
<dbReference type="Gene3D" id="2.130.10.10">
    <property type="entry name" value="YVTN repeat-like/Quinoprotein amine dehydrogenase"/>
    <property type="match status" value="1"/>
</dbReference>
<feature type="domain" description="Pyrrolo-quinoline quinone repeat" evidence="2">
    <location>
        <begin position="150"/>
        <end position="222"/>
    </location>
</feature>
<dbReference type="SMART" id="SM00564">
    <property type="entry name" value="PQQ"/>
    <property type="match status" value="4"/>
</dbReference>
<reference evidence="3 4" key="1">
    <citation type="submission" date="2012-02" db="EMBL/GenBank/DDBJ databases">
        <title>Complete genome sequence of Caldilinea aerophila DSM 14535 (= NBRC 102666).</title>
        <authorList>
            <person name="Oguchi A."/>
            <person name="Hosoyama A."/>
            <person name="Sekine M."/>
            <person name="Fukai R."/>
            <person name="Kato Y."/>
            <person name="Nakamura S."/>
            <person name="Hanada S."/>
            <person name="Yamazaki S."/>
            <person name="Fujita N."/>
        </authorList>
    </citation>
    <scope>NUCLEOTIDE SEQUENCE [LARGE SCALE GENOMIC DNA]</scope>
    <source>
        <strain evidence="4">DSM 14535 / JCM 11387 / NBRC 104270 / STL-6-O1</strain>
    </source>
</reference>
<dbReference type="Pfam" id="PF13360">
    <property type="entry name" value="PQQ_2"/>
    <property type="match status" value="2"/>
</dbReference>